<keyword evidence="2" id="KW-1185">Reference proteome</keyword>
<comment type="caution">
    <text evidence="1">The sequence shown here is derived from an EMBL/GenBank/DDBJ whole genome shotgun (WGS) entry which is preliminary data.</text>
</comment>
<evidence type="ECO:0000313" key="1">
    <source>
        <dbReference type="EMBL" id="GBN42603.1"/>
    </source>
</evidence>
<dbReference type="OrthoDB" id="6806635at2759"/>
<sequence>MGDYEHGNTRLQQMWEELISDEDDIPSELGDVYLFDDYEPSLSEDSTPSQRSIPKKLKIDMKTIKSMIDTSRFTSIQLKFTNDSIIIISFIYILNHL</sequence>
<protein>
    <submittedName>
        <fullName evidence="1">Uncharacterized protein</fullName>
    </submittedName>
</protein>
<dbReference type="Proteomes" id="UP000499080">
    <property type="component" value="Unassembled WGS sequence"/>
</dbReference>
<gene>
    <name evidence="1" type="ORF">AVEN_35773_1</name>
</gene>
<dbReference type="AlphaFoldDB" id="A0A4Y2NUP7"/>
<accession>A0A4Y2NUP7</accession>
<dbReference type="EMBL" id="BGPR01009836">
    <property type="protein sequence ID" value="GBN42603.1"/>
    <property type="molecule type" value="Genomic_DNA"/>
</dbReference>
<name>A0A4Y2NUP7_ARAVE</name>
<evidence type="ECO:0000313" key="2">
    <source>
        <dbReference type="Proteomes" id="UP000499080"/>
    </source>
</evidence>
<reference evidence="1 2" key="1">
    <citation type="journal article" date="2019" name="Sci. Rep.">
        <title>Orb-weaving spider Araneus ventricosus genome elucidates the spidroin gene catalogue.</title>
        <authorList>
            <person name="Kono N."/>
            <person name="Nakamura H."/>
            <person name="Ohtoshi R."/>
            <person name="Moran D.A.P."/>
            <person name="Shinohara A."/>
            <person name="Yoshida Y."/>
            <person name="Fujiwara M."/>
            <person name="Mori M."/>
            <person name="Tomita M."/>
            <person name="Arakawa K."/>
        </authorList>
    </citation>
    <scope>NUCLEOTIDE SEQUENCE [LARGE SCALE GENOMIC DNA]</scope>
</reference>
<organism evidence="1 2">
    <name type="scientific">Araneus ventricosus</name>
    <name type="common">Orbweaver spider</name>
    <name type="synonym">Epeira ventricosa</name>
    <dbReference type="NCBI Taxonomy" id="182803"/>
    <lineage>
        <taxon>Eukaryota</taxon>
        <taxon>Metazoa</taxon>
        <taxon>Ecdysozoa</taxon>
        <taxon>Arthropoda</taxon>
        <taxon>Chelicerata</taxon>
        <taxon>Arachnida</taxon>
        <taxon>Araneae</taxon>
        <taxon>Araneomorphae</taxon>
        <taxon>Entelegynae</taxon>
        <taxon>Araneoidea</taxon>
        <taxon>Araneidae</taxon>
        <taxon>Araneus</taxon>
    </lineage>
</organism>
<proteinExistence type="predicted"/>